<protein>
    <submittedName>
        <fullName evidence="2">Uncharacterized protein</fullName>
    </submittedName>
</protein>
<feature type="region of interest" description="Disordered" evidence="1">
    <location>
        <begin position="100"/>
        <end position="146"/>
    </location>
</feature>
<evidence type="ECO:0000313" key="3">
    <source>
        <dbReference type="Proteomes" id="UP001280121"/>
    </source>
</evidence>
<sequence length="227" mass="25265">MNDPDGVPRTCCDDKEVAIASCGDSEGGWKPRRKRGNKRTLGVADSDTKQESSSKRIRTRIPWQMGTDEEALLAENVDHGSESVKSLSSLMNQLSVSANPVVVTPPSDAKETSEAQLQKTRQQDMKPEQLEKLSKREGTAAPEKRSDPRGFYCLSSGITHRFMLPEANGKKVFCSQGWLITVAKDLSMNPLHPFAHDITKLPHMKQIKDWSIAGQFKLQRLMSLNTN</sequence>
<name>A0AAD9WWA5_9ROSI</name>
<proteinExistence type="predicted"/>
<dbReference type="AlphaFoldDB" id="A0AAD9WWA5"/>
<accession>A0AAD9WWA5</accession>
<evidence type="ECO:0000256" key="1">
    <source>
        <dbReference type="SAM" id="MobiDB-lite"/>
    </source>
</evidence>
<feature type="region of interest" description="Disordered" evidence="1">
    <location>
        <begin position="22"/>
        <end position="60"/>
    </location>
</feature>
<evidence type="ECO:0000313" key="2">
    <source>
        <dbReference type="EMBL" id="KAK2644822.1"/>
    </source>
</evidence>
<dbReference type="Proteomes" id="UP001280121">
    <property type="component" value="Unassembled WGS sequence"/>
</dbReference>
<comment type="caution">
    <text evidence="2">The sequence shown here is derived from an EMBL/GenBank/DDBJ whole genome shotgun (WGS) entry which is preliminary data.</text>
</comment>
<organism evidence="2 3">
    <name type="scientific">Dipteronia dyeriana</name>
    <dbReference type="NCBI Taxonomy" id="168575"/>
    <lineage>
        <taxon>Eukaryota</taxon>
        <taxon>Viridiplantae</taxon>
        <taxon>Streptophyta</taxon>
        <taxon>Embryophyta</taxon>
        <taxon>Tracheophyta</taxon>
        <taxon>Spermatophyta</taxon>
        <taxon>Magnoliopsida</taxon>
        <taxon>eudicotyledons</taxon>
        <taxon>Gunneridae</taxon>
        <taxon>Pentapetalae</taxon>
        <taxon>rosids</taxon>
        <taxon>malvids</taxon>
        <taxon>Sapindales</taxon>
        <taxon>Sapindaceae</taxon>
        <taxon>Hippocastanoideae</taxon>
        <taxon>Acereae</taxon>
        <taxon>Dipteronia</taxon>
    </lineage>
</organism>
<reference evidence="2" key="1">
    <citation type="journal article" date="2023" name="Plant J.">
        <title>Genome sequences and population genomics provide insights into the demographic history, inbreeding, and mutation load of two 'living fossil' tree species of Dipteronia.</title>
        <authorList>
            <person name="Feng Y."/>
            <person name="Comes H.P."/>
            <person name="Chen J."/>
            <person name="Zhu S."/>
            <person name="Lu R."/>
            <person name="Zhang X."/>
            <person name="Li P."/>
            <person name="Qiu J."/>
            <person name="Olsen K.M."/>
            <person name="Qiu Y."/>
        </authorList>
    </citation>
    <scope>NUCLEOTIDE SEQUENCE</scope>
    <source>
        <strain evidence="2">KIB01</strain>
    </source>
</reference>
<feature type="compositionally biased region" description="Basic and acidic residues" evidence="1">
    <location>
        <begin position="121"/>
        <end position="146"/>
    </location>
</feature>
<dbReference type="EMBL" id="JANJYI010000006">
    <property type="protein sequence ID" value="KAK2644822.1"/>
    <property type="molecule type" value="Genomic_DNA"/>
</dbReference>
<keyword evidence="3" id="KW-1185">Reference proteome</keyword>
<gene>
    <name evidence="2" type="ORF">Ddye_020017</name>
</gene>